<evidence type="ECO:0000313" key="3">
    <source>
        <dbReference type="Proteomes" id="UP000789405"/>
    </source>
</evidence>
<comment type="caution">
    <text evidence="2">The sequence shown here is derived from an EMBL/GenBank/DDBJ whole genome shotgun (WGS) entry which is preliminary data.</text>
</comment>
<feature type="non-terminal residue" evidence="2">
    <location>
        <position position="340"/>
    </location>
</feature>
<name>A0A9N9P9A8_9GLOM</name>
<dbReference type="Proteomes" id="UP000789405">
    <property type="component" value="Unassembled WGS sequence"/>
</dbReference>
<accession>A0A9N9P9A8</accession>
<feature type="region of interest" description="Disordered" evidence="1">
    <location>
        <begin position="53"/>
        <end position="126"/>
    </location>
</feature>
<reference evidence="2" key="1">
    <citation type="submission" date="2021-06" db="EMBL/GenBank/DDBJ databases">
        <authorList>
            <person name="Kallberg Y."/>
            <person name="Tangrot J."/>
            <person name="Rosling A."/>
        </authorList>
    </citation>
    <scope>NUCLEOTIDE SEQUENCE</scope>
    <source>
        <strain evidence="2">MA453B</strain>
    </source>
</reference>
<dbReference type="AlphaFoldDB" id="A0A9N9P9A8"/>
<gene>
    <name evidence="2" type="ORF">DERYTH_LOCUS23515</name>
</gene>
<proteinExistence type="predicted"/>
<keyword evidence="3" id="KW-1185">Reference proteome</keyword>
<evidence type="ECO:0000313" key="2">
    <source>
        <dbReference type="EMBL" id="CAG8801711.1"/>
    </source>
</evidence>
<dbReference type="OrthoDB" id="2437308at2759"/>
<feature type="compositionally biased region" description="Basic and acidic residues" evidence="1">
    <location>
        <begin position="106"/>
        <end position="126"/>
    </location>
</feature>
<organism evidence="2 3">
    <name type="scientific">Dentiscutata erythropus</name>
    <dbReference type="NCBI Taxonomy" id="1348616"/>
    <lineage>
        <taxon>Eukaryota</taxon>
        <taxon>Fungi</taxon>
        <taxon>Fungi incertae sedis</taxon>
        <taxon>Mucoromycota</taxon>
        <taxon>Glomeromycotina</taxon>
        <taxon>Glomeromycetes</taxon>
        <taxon>Diversisporales</taxon>
        <taxon>Gigasporaceae</taxon>
        <taxon>Dentiscutata</taxon>
    </lineage>
</organism>
<evidence type="ECO:0000256" key="1">
    <source>
        <dbReference type="SAM" id="MobiDB-lite"/>
    </source>
</evidence>
<dbReference type="EMBL" id="CAJVPY010036177">
    <property type="protein sequence ID" value="CAG8801711.1"/>
    <property type="molecule type" value="Genomic_DNA"/>
</dbReference>
<protein>
    <submittedName>
        <fullName evidence="2">21332_t:CDS:1</fullName>
    </submittedName>
</protein>
<sequence>MIITKKKNKLDKVDYSNSYCLEDGSRKISSEVASKSNNLKKQLVEGVNLKYEITSQHEKKKDTENKGRGAWPQLNRKRKLKEPVFLENPQNMEHKKNKMTIPSAQENKENKEKQTREQENKTAEPPLRWDKQVNKEITTLSDITNTTNIEQSEHIESNPEAKNTQVIDAKCSNSTNEIKVDNILDSEDFIEDLDFMEGYVTAASSKYKNVEKDTTKRKRTYSGRLQAGKRTWSSLFPKLTRGKTTFSSFSPRNTLKTKNDNTLIIATSSLQCSFNEIMEDLFKTAGYDINAAKQYFNRGKRSHIEIIFKDKATLQKYAAKGLMIKGRTYLGYIPTDARKS</sequence>
<feature type="compositionally biased region" description="Basic and acidic residues" evidence="1">
    <location>
        <begin position="55"/>
        <end position="67"/>
    </location>
</feature>